<evidence type="ECO:0000313" key="2">
    <source>
        <dbReference type="EMBL" id="KIO51194.1"/>
    </source>
</evidence>
<dbReference type="STRING" id="37752.IW18_19490"/>
<dbReference type="OrthoDB" id="1452530at2"/>
<evidence type="ECO:0000313" key="4">
    <source>
        <dbReference type="Proteomes" id="UP000032061"/>
    </source>
</evidence>
<dbReference type="AlphaFoldDB" id="A0A0D0EDU1"/>
<dbReference type="Proteomes" id="UP000032061">
    <property type="component" value="Unassembled WGS sequence"/>
</dbReference>
<dbReference type="RefSeq" id="WP_041519846.1">
    <property type="nucleotide sequence ID" value="NZ_JPRK01000018.1"/>
</dbReference>
<organism evidence="2 4">
    <name type="scientific">Flavobacterium hibernum</name>
    <dbReference type="NCBI Taxonomy" id="37752"/>
    <lineage>
        <taxon>Bacteria</taxon>
        <taxon>Pseudomonadati</taxon>
        <taxon>Bacteroidota</taxon>
        <taxon>Flavobacteriia</taxon>
        <taxon>Flavobacteriales</taxon>
        <taxon>Flavobacteriaceae</taxon>
        <taxon>Flavobacterium</taxon>
    </lineage>
</organism>
<reference evidence="3 5" key="2">
    <citation type="submission" date="2016-11" db="EMBL/GenBank/DDBJ databases">
        <title>Whole genomes of Flavobacteriaceae.</title>
        <authorList>
            <person name="Stine C."/>
            <person name="Li C."/>
            <person name="Tadesse D."/>
        </authorList>
    </citation>
    <scope>NUCLEOTIDE SEQUENCE [LARGE SCALE GENOMIC DNA]</scope>
    <source>
        <strain evidence="3 5">ATCC 51468</strain>
    </source>
</reference>
<dbReference type="Proteomes" id="UP000198302">
    <property type="component" value="Unassembled WGS sequence"/>
</dbReference>
<reference evidence="2 4" key="1">
    <citation type="submission" date="2015-01" db="EMBL/GenBank/DDBJ databases">
        <title>Genome of Flavobacterium hibernum DSM 12611.</title>
        <authorList>
            <person name="Stropko S.J."/>
            <person name="Pipes S.E."/>
            <person name="Newman J.D."/>
        </authorList>
    </citation>
    <scope>NUCLEOTIDE SEQUENCE [LARGE SCALE GENOMIC DNA]</scope>
    <source>
        <strain evidence="2 4">DSM 12611</strain>
    </source>
</reference>
<evidence type="ECO:0000313" key="5">
    <source>
        <dbReference type="Proteomes" id="UP000198302"/>
    </source>
</evidence>
<keyword evidence="1" id="KW-0472">Membrane</keyword>
<dbReference type="EMBL" id="JPRK01000018">
    <property type="protein sequence ID" value="KIO51194.1"/>
    <property type="molecule type" value="Genomic_DNA"/>
</dbReference>
<keyword evidence="1" id="KW-1133">Transmembrane helix</keyword>
<dbReference type="EMBL" id="MUGX01000018">
    <property type="protein sequence ID" value="OXA86262.1"/>
    <property type="molecule type" value="Genomic_DNA"/>
</dbReference>
<protein>
    <submittedName>
        <fullName evidence="2">Uncharacterized protein</fullName>
    </submittedName>
</protein>
<feature type="transmembrane region" description="Helical" evidence="1">
    <location>
        <begin position="298"/>
        <end position="318"/>
    </location>
</feature>
<feature type="transmembrane region" description="Helical" evidence="1">
    <location>
        <begin position="42"/>
        <end position="62"/>
    </location>
</feature>
<keyword evidence="5" id="KW-1185">Reference proteome</keyword>
<evidence type="ECO:0000313" key="3">
    <source>
        <dbReference type="EMBL" id="OXA86262.1"/>
    </source>
</evidence>
<evidence type="ECO:0000256" key="1">
    <source>
        <dbReference type="SAM" id="Phobius"/>
    </source>
</evidence>
<proteinExistence type="predicted"/>
<accession>A0A0D0EDU1</accession>
<comment type="caution">
    <text evidence="2">The sequence shown here is derived from an EMBL/GenBank/DDBJ whole genome shotgun (WGS) entry which is preliminary data.</text>
</comment>
<gene>
    <name evidence="3" type="ORF">B0A73_15550</name>
    <name evidence="2" type="ORF">IW18_19490</name>
</gene>
<name>A0A0D0EDU1_9FLAO</name>
<keyword evidence="1" id="KW-0812">Transmembrane</keyword>
<sequence>MSTKVPQNNDDQEIDLTFISRKISTFFQGISTSIFRGIQFFVHNWIIVSILVLAGFGLGIFLDSTQKSYEHEIIVAPNFGATDYLYAKIDLINSKIKEEDTLFLKNNVGIIKPKNLKVIEVKPIADVYNFIKNKPENFELIKLMAEDGDIKKVLEDNMTSKNYTYQTIVLSTKEKTAEEELIKPLLKYLNASDYYGKIQKEVYKNIELKMKQNDSIIKQIDGIISNFSNSKNGAGRNEKLMYYNENTQLNDIIKTKNDLINEQANNRINLIGYDKIVKENSITLNLESVKYINGRLKFLLPVLFVVLFGFLYLFKSFYNKQKHLAKL</sequence>